<evidence type="ECO:0000259" key="1">
    <source>
        <dbReference type="Pfam" id="PF01037"/>
    </source>
</evidence>
<dbReference type="InterPro" id="IPR019888">
    <property type="entry name" value="Tscrpt_reg_AsnC-like"/>
</dbReference>
<dbReference type="AlphaFoldDB" id="A0A4R8H7I0"/>
<dbReference type="SMART" id="SM00344">
    <property type="entry name" value="HTH_ASNC"/>
    <property type="match status" value="1"/>
</dbReference>
<protein>
    <submittedName>
        <fullName evidence="2">AsnC family transcriptional regulator</fullName>
    </submittedName>
</protein>
<evidence type="ECO:0000313" key="3">
    <source>
        <dbReference type="Proteomes" id="UP000295832"/>
    </source>
</evidence>
<gene>
    <name evidence="2" type="ORF">C7959_11360</name>
</gene>
<dbReference type="InterPro" id="IPR036390">
    <property type="entry name" value="WH_DNA-bd_sf"/>
</dbReference>
<dbReference type="InterPro" id="IPR019887">
    <property type="entry name" value="Tscrpt_reg_AsnC/Lrp_C"/>
</dbReference>
<feature type="domain" description="Transcription regulator AsnC/Lrp ligand binding" evidence="1">
    <location>
        <begin position="66"/>
        <end position="139"/>
    </location>
</feature>
<dbReference type="PANTHER" id="PTHR43413:SF7">
    <property type="entry name" value="HTH-TYPE TRANSCRIPTIONAL REGULATOR PTR2"/>
    <property type="match status" value="1"/>
</dbReference>
<name>A0A4R8H7I0_9FIRM</name>
<dbReference type="Pfam" id="PF01037">
    <property type="entry name" value="AsnC_trans_reg"/>
    <property type="match status" value="1"/>
</dbReference>
<dbReference type="Gene3D" id="3.30.70.920">
    <property type="match status" value="1"/>
</dbReference>
<comment type="caution">
    <text evidence="2">The sequence shown here is derived from an EMBL/GenBank/DDBJ whole genome shotgun (WGS) entry which is preliminary data.</text>
</comment>
<sequence>MREDILELLQSNSKLAPEKIATMLDMDVNELKKEIVQLEKENIIVKYSTLIDWDKTDKELVSALIDVKVTPERDFGFDSVAKRIYKFPEVSSVYLMSGGYDLSVKVEGRTMKEVALFVAEKLATIDHVQSTGTHFMLKTYKKDGVIFKEGSKASERLVVSP</sequence>
<keyword evidence="3" id="KW-1185">Reference proteome</keyword>
<reference evidence="2 3" key="1">
    <citation type="submission" date="2019-03" db="EMBL/GenBank/DDBJ databases">
        <title>Subsurface microbial communities from deep shales in Ohio and West Virginia, USA.</title>
        <authorList>
            <person name="Wrighton K."/>
        </authorList>
    </citation>
    <scope>NUCLEOTIDE SEQUENCE [LARGE SCALE GENOMIC DNA]</scope>
    <source>
        <strain evidence="2 3">MSL 6dP</strain>
    </source>
</reference>
<dbReference type="RefSeq" id="WP_134116758.1">
    <property type="nucleotide sequence ID" value="NZ_SOEG01000013.1"/>
</dbReference>
<dbReference type="PANTHER" id="PTHR43413">
    <property type="entry name" value="TRANSCRIPTIONAL REGULATOR, ASNC FAMILY"/>
    <property type="match status" value="1"/>
</dbReference>
<proteinExistence type="predicted"/>
<dbReference type="InterPro" id="IPR050684">
    <property type="entry name" value="HTH-Siroheme_Decarb"/>
</dbReference>
<accession>A0A4R8H7I0</accession>
<dbReference type="Proteomes" id="UP000295832">
    <property type="component" value="Unassembled WGS sequence"/>
</dbReference>
<dbReference type="InterPro" id="IPR011008">
    <property type="entry name" value="Dimeric_a/b-barrel"/>
</dbReference>
<evidence type="ECO:0000313" key="2">
    <source>
        <dbReference type="EMBL" id="TDX51415.1"/>
    </source>
</evidence>
<organism evidence="2 3">
    <name type="scientific">Orenia marismortui</name>
    <dbReference type="NCBI Taxonomy" id="46469"/>
    <lineage>
        <taxon>Bacteria</taxon>
        <taxon>Bacillati</taxon>
        <taxon>Bacillota</taxon>
        <taxon>Clostridia</taxon>
        <taxon>Halanaerobiales</taxon>
        <taxon>Halobacteroidaceae</taxon>
        <taxon>Orenia</taxon>
    </lineage>
</organism>
<dbReference type="STRING" id="926561.GCA_000379025_01511"/>
<dbReference type="InterPro" id="IPR036388">
    <property type="entry name" value="WH-like_DNA-bd_sf"/>
</dbReference>
<dbReference type="Gene3D" id="1.10.10.10">
    <property type="entry name" value="Winged helix-like DNA-binding domain superfamily/Winged helix DNA-binding domain"/>
    <property type="match status" value="1"/>
</dbReference>
<dbReference type="SUPFAM" id="SSF54909">
    <property type="entry name" value="Dimeric alpha+beta barrel"/>
    <property type="match status" value="1"/>
</dbReference>
<dbReference type="EMBL" id="SOEG01000013">
    <property type="protein sequence ID" value="TDX51415.1"/>
    <property type="molecule type" value="Genomic_DNA"/>
</dbReference>
<dbReference type="SUPFAM" id="SSF46785">
    <property type="entry name" value="Winged helix' DNA-binding domain"/>
    <property type="match status" value="1"/>
</dbReference>